<dbReference type="GO" id="GO:0006388">
    <property type="term" value="P:tRNA splicing, via endonucleolytic cleavage and ligation"/>
    <property type="evidence" value="ECO:0007669"/>
    <property type="project" value="InterPro"/>
</dbReference>
<sequence>MYLLERGDAIVIGPDGSRLGSLDLMRLGARRDDVFLTKYIVYRDLRNRGYVVREGYGIGNDLRVYRRGEYGREDARYLVMALEEGSRMPASRLTRSYLRALNLGKDLILAVVESRGDVVYYSIAQFNVRGMS</sequence>
<keyword evidence="3" id="KW-1185">Reference proteome</keyword>
<dbReference type="InterPro" id="IPR006676">
    <property type="entry name" value="tRNA_splic"/>
</dbReference>
<dbReference type="EC" id="4.6.1.16" evidence="2"/>
<dbReference type="KEGG" id="ccai:NAS2_0233"/>
<proteinExistence type="predicted"/>
<accession>A0A4P2VK30</accession>
<keyword evidence="2" id="KW-0456">Lyase</keyword>
<dbReference type="CDD" id="cd22363">
    <property type="entry name" value="tRNA-intron_lyase_C"/>
    <property type="match status" value="1"/>
</dbReference>
<dbReference type="Proteomes" id="UP000509448">
    <property type="component" value="Chromosome"/>
</dbReference>
<keyword evidence="2" id="KW-0378">Hydrolase</keyword>
<dbReference type="InterPro" id="IPR036167">
    <property type="entry name" value="tRNA_intron_Endo_cat-like_sf"/>
</dbReference>
<dbReference type="Pfam" id="PF01974">
    <property type="entry name" value="tRNA_int_endo"/>
    <property type="match status" value="1"/>
</dbReference>
<dbReference type="InterPro" id="IPR006677">
    <property type="entry name" value="tRNA_intron_Endonuc_cat-like"/>
</dbReference>
<dbReference type="SUPFAM" id="SSF53032">
    <property type="entry name" value="tRNA-intron endonuclease catalytic domain-like"/>
    <property type="match status" value="1"/>
</dbReference>
<organism evidence="2 3">
    <name type="scientific">Conexivisphaera calida</name>
    <dbReference type="NCBI Taxonomy" id="1874277"/>
    <lineage>
        <taxon>Archaea</taxon>
        <taxon>Nitrososphaerota</taxon>
        <taxon>Conexivisphaeria</taxon>
        <taxon>Conexivisphaerales</taxon>
        <taxon>Conexivisphaeraceae</taxon>
        <taxon>Conexivisphaera</taxon>
    </lineage>
</organism>
<evidence type="ECO:0000313" key="3">
    <source>
        <dbReference type="Proteomes" id="UP000509448"/>
    </source>
</evidence>
<evidence type="ECO:0000259" key="1">
    <source>
        <dbReference type="Pfam" id="PF01974"/>
    </source>
</evidence>
<dbReference type="EMBL" id="AP018732">
    <property type="protein sequence ID" value="BBE41628.1"/>
    <property type="molecule type" value="Genomic_DNA"/>
</dbReference>
<gene>
    <name evidence="2" type="ORF">NAS2_0233</name>
</gene>
<keyword evidence="2" id="KW-0255">Endonuclease</keyword>
<dbReference type="AlphaFoldDB" id="A0A4P2VK30"/>
<protein>
    <submittedName>
        <fullName evidence="2">tRNA-intron endonuclease</fullName>
        <ecNumber evidence="2">4.6.1.16</ecNumber>
    </submittedName>
</protein>
<reference evidence="2 3" key="1">
    <citation type="journal article" date="2019" name="ISME J.">
        <title>Isolation and characterization of a thermophilic sulfur- and iron-reducing thaumarchaeote from a terrestrial acidic hot spring.</title>
        <authorList>
            <person name="Kato S."/>
            <person name="Itoh T."/>
            <person name="Yuki M."/>
            <person name="Nagamori M."/>
            <person name="Ohnishi M."/>
            <person name="Uematsu K."/>
            <person name="Suzuki K."/>
            <person name="Takashina T."/>
            <person name="Ohkuma M."/>
        </authorList>
    </citation>
    <scope>NUCLEOTIDE SEQUENCE [LARGE SCALE GENOMIC DNA]</scope>
    <source>
        <strain evidence="2 3">NAS-02</strain>
    </source>
</reference>
<dbReference type="NCBIfam" id="TIGR00324">
    <property type="entry name" value="endA"/>
    <property type="match status" value="1"/>
</dbReference>
<evidence type="ECO:0000313" key="2">
    <source>
        <dbReference type="EMBL" id="BBE41628.1"/>
    </source>
</evidence>
<keyword evidence="2" id="KW-0540">Nuclease</keyword>
<dbReference type="GO" id="GO:0000213">
    <property type="term" value="F:tRNA-intron lyase activity"/>
    <property type="evidence" value="ECO:0007669"/>
    <property type="project" value="UniProtKB-EC"/>
</dbReference>
<dbReference type="Gene3D" id="3.40.1350.150">
    <property type="match status" value="1"/>
</dbReference>
<feature type="domain" description="tRNA intron endonuclease catalytic" evidence="1">
    <location>
        <begin position="35"/>
        <end position="120"/>
    </location>
</feature>
<name>A0A4P2VK30_9ARCH</name>